<comment type="caution">
    <text evidence="1">The sequence shown here is derived from an EMBL/GenBank/DDBJ whole genome shotgun (WGS) entry which is preliminary data.</text>
</comment>
<accession>A0ABN7XP77</accession>
<sequence length="52" mass="6185">NMPEYWSSSKNELMYRLVGERNITKEEQKKILKSHSPINYINQITKPLLIAH</sequence>
<dbReference type="EMBL" id="CAJVQB010164547">
    <property type="protein sequence ID" value="CAG8856850.1"/>
    <property type="molecule type" value="Genomic_DNA"/>
</dbReference>
<name>A0ABN7XP77_GIGMA</name>
<keyword evidence="2" id="KW-1185">Reference proteome</keyword>
<reference evidence="1 2" key="1">
    <citation type="submission" date="2021-06" db="EMBL/GenBank/DDBJ databases">
        <authorList>
            <person name="Kallberg Y."/>
            <person name="Tangrot J."/>
            <person name="Rosling A."/>
        </authorList>
    </citation>
    <scope>NUCLEOTIDE SEQUENCE [LARGE SCALE GENOMIC DNA]</scope>
    <source>
        <strain evidence="1 2">120-4 pot B 10/14</strain>
    </source>
</reference>
<protein>
    <submittedName>
        <fullName evidence="1">40482_t:CDS:1</fullName>
    </submittedName>
</protein>
<proteinExistence type="predicted"/>
<feature type="non-terminal residue" evidence="1">
    <location>
        <position position="1"/>
    </location>
</feature>
<feature type="non-terminal residue" evidence="1">
    <location>
        <position position="52"/>
    </location>
</feature>
<gene>
    <name evidence="1" type="ORF">GMARGA_LOCUS45671</name>
</gene>
<evidence type="ECO:0000313" key="2">
    <source>
        <dbReference type="Proteomes" id="UP000789901"/>
    </source>
</evidence>
<dbReference type="Proteomes" id="UP000789901">
    <property type="component" value="Unassembled WGS sequence"/>
</dbReference>
<evidence type="ECO:0000313" key="1">
    <source>
        <dbReference type="EMBL" id="CAG8856850.1"/>
    </source>
</evidence>
<organism evidence="1 2">
    <name type="scientific">Gigaspora margarita</name>
    <dbReference type="NCBI Taxonomy" id="4874"/>
    <lineage>
        <taxon>Eukaryota</taxon>
        <taxon>Fungi</taxon>
        <taxon>Fungi incertae sedis</taxon>
        <taxon>Mucoromycota</taxon>
        <taxon>Glomeromycotina</taxon>
        <taxon>Glomeromycetes</taxon>
        <taxon>Diversisporales</taxon>
        <taxon>Gigasporaceae</taxon>
        <taxon>Gigaspora</taxon>
    </lineage>
</organism>